<evidence type="ECO:0000256" key="1">
    <source>
        <dbReference type="SAM" id="SignalP"/>
    </source>
</evidence>
<evidence type="ECO:0000313" key="3">
    <source>
        <dbReference type="Proteomes" id="UP001156670"/>
    </source>
</evidence>
<evidence type="ECO:0000313" key="2">
    <source>
        <dbReference type="EMBL" id="GLQ95531.1"/>
    </source>
</evidence>
<dbReference type="RefSeq" id="WP_284323219.1">
    <property type="nucleotide sequence ID" value="NZ_BSOB01000063.1"/>
</dbReference>
<sequence>MTNWRVSIGAKAVMLLVFCVVSAVGCVAHASQDTQAPTPGESYKINQAELPKVEDRAMHGDVKAINSLIDYYLLYEGDEKQGWAWMERLGDTGDKTARHNVLMYYQQRPSPSNTKHLNLLRTRWGM</sequence>
<dbReference type="PROSITE" id="PS51257">
    <property type="entry name" value="PROKAR_LIPOPROTEIN"/>
    <property type="match status" value="1"/>
</dbReference>
<keyword evidence="1" id="KW-0732">Signal</keyword>
<keyword evidence="3" id="KW-1185">Reference proteome</keyword>
<comment type="caution">
    <text evidence="2">The sequence shown here is derived from an EMBL/GenBank/DDBJ whole genome shotgun (WGS) entry which is preliminary data.</text>
</comment>
<feature type="chain" id="PRO_5046221734" evidence="1">
    <location>
        <begin position="31"/>
        <end position="126"/>
    </location>
</feature>
<feature type="signal peptide" evidence="1">
    <location>
        <begin position="1"/>
        <end position="30"/>
    </location>
</feature>
<organism evidence="2 3">
    <name type="scientific">Dyella acidisoli</name>
    <dbReference type="NCBI Taxonomy" id="1867834"/>
    <lineage>
        <taxon>Bacteria</taxon>
        <taxon>Pseudomonadati</taxon>
        <taxon>Pseudomonadota</taxon>
        <taxon>Gammaproteobacteria</taxon>
        <taxon>Lysobacterales</taxon>
        <taxon>Rhodanobacteraceae</taxon>
        <taxon>Dyella</taxon>
    </lineage>
</organism>
<name>A0ABQ5XUF5_9GAMM</name>
<protein>
    <submittedName>
        <fullName evidence="2">Uncharacterized protein</fullName>
    </submittedName>
</protein>
<gene>
    <name evidence="2" type="ORF">GCM10007901_44870</name>
</gene>
<accession>A0ABQ5XUF5</accession>
<dbReference type="EMBL" id="BSOB01000063">
    <property type="protein sequence ID" value="GLQ95531.1"/>
    <property type="molecule type" value="Genomic_DNA"/>
</dbReference>
<reference evidence="3" key="1">
    <citation type="journal article" date="2019" name="Int. J. Syst. Evol. Microbiol.">
        <title>The Global Catalogue of Microorganisms (GCM) 10K type strain sequencing project: providing services to taxonomists for standard genome sequencing and annotation.</title>
        <authorList>
            <consortium name="The Broad Institute Genomics Platform"/>
            <consortium name="The Broad Institute Genome Sequencing Center for Infectious Disease"/>
            <person name="Wu L."/>
            <person name="Ma J."/>
        </authorList>
    </citation>
    <scope>NUCLEOTIDE SEQUENCE [LARGE SCALE GENOMIC DNA]</scope>
    <source>
        <strain evidence="3">NBRC 111980</strain>
    </source>
</reference>
<dbReference type="Proteomes" id="UP001156670">
    <property type="component" value="Unassembled WGS sequence"/>
</dbReference>
<proteinExistence type="predicted"/>